<gene>
    <name evidence="1" type="primary">AMV104</name>
</gene>
<organismHost>
    <name type="scientific">Amsacta</name>
    <dbReference type="NCBI Taxonomy" id="340055"/>
</organismHost>
<proteinExistence type="predicted"/>
<dbReference type="RefSeq" id="NP_064886.1">
    <property type="nucleotide sequence ID" value="NC_002520.1"/>
</dbReference>
<evidence type="ECO:0000313" key="1">
    <source>
        <dbReference type="EMBL" id="AAG02810.1"/>
    </source>
</evidence>
<dbReference type="EMBL" id="AF250284">
    <property type="protein sequence ID" value="AAG02810.1"/>
    <property type="molecule type" value="Genomic_DNA"/>
</dbReference>
<name>Q9EMU5_AMEPV</name>
<keyword evidence="2" id="KW-1185">Reference proteome</keyword>
<organism evidence="1 2">
    <name type="scientific">Amsacta moorei entomopoxvirus</name>
    <name type="common">AmEPV</name>
    <dbReference type="NCBI Taxonomy" id="28321"/>
    <lineage>
        <taxon>Viruses</taxon>
        <taxon>Varidnaviria</taxon>
        <taxon>Bamfordvirae</taxon>
        <taxon>Nucleocytoviricota</taxon>
        <taxon>Pokkesviricetes</taxon>
        <taxon>Chitovirales</taxon>
        <taxon>Poxviridae</taxon>
        <taxon>Entomopoxvirinae</taxon>
        <taxon>Betaentomopoxvirus</taxon>
    </lineage>
</organism>
<dbReference type="Proteomes" id="UP000000872">
    <property type="component" value="Segment"/>
</dbReference>
<dbReference type="KEGG" id="vg:1494694"/>
<dbReference type="GeneID" id="1494694"/>
<accession>Q9EMU5</accession>
<protein>
    <submittedName>
        <fullName evidence="1">AMV104</fullName>
    </submittedName>
</protein>
<sequence>MSNADYVIIYNCGNDIESYKDIDLSCDVNIPITNDDMIISDEILSYESSIYIITNYDDDECNDQDCDLILISNDQIDKIDLCKLKKFINNKSEIIIVSKNEDFQNNIKEIITDADVTCYTEFKYIIGITNCLLNIKCLKKIYRIKVFNYDNLP</sequence>
<dbReference type="OrthoDB" id="28598at10239"/>
<evidence type="ECO:0000313" key="2">
    <source>
        <dbReference type="Proteomes" id="UP000000872"/>
    </source>
</evidence>
<reference evidence="1 2" key="1">
    <citation type="journal article" date="2000" name="Virology">
        <title>Complete genomic sequence of the Amsacta moorei entomopoxvirus: analysis and comparison with other poxviruses.</title>
        <authorList>
            <person name="Bawden A.L."/>
            <person name="Glassberg K.J."/>
            <person name="Diggans J."/>
            <person name="Shaw R."/>
            <person name="Farmerie W."/>
            <person name="Moyer R.W."/>
        </authorList>
    </citation>
    <scope>NUCLEOTIDE SEQUENCE [LARGE SCALE GENOMIC DNA]</scope>
</reference>